<sequence>MTDPGGTLRIDRLLWFLRLARTRSAAQAWIASGHVRRNGRRVERTSQPVAPGDVLTLPIGTGVQVVEVVAMPRRRGPPAEARGCYRVPGEDAGHQALDDSGQMAIAPGATQGIGVRDNNEVREGDLQP</sequence>
<dbReference type="Pfam" id="PF01479">
    <property type="entry name" value="S4"/>
    <property type="match status" value="1"/>
</dbReference>
<dbReference type="InterPro" id="IPR036986">
    <property type="entry name" value="S4_RNA-bd_sf"/>
</dbReference>
<comment type="caution">
    <text evidence="4">The sequence shown here is derived from an EMBL/GenBank/DDBJ whole genome shotgun (WGS) entry which is preliminary data.</text>
</comment>
<accession>A0ABV8RMA8</accession>
<dbReference type="CDD" id="cd00165">
    <property type="entry name" value="S4"/>
    <property type="match status" value="1"/>
</dbReference>
<reference evidence="5" key="1">
    <citation type="journal article" date="2019" name="Int. J. Syst. Evol. Microbiol.">
        <title>The Global Catalogue of Microorganisms (GCM) 10K type strain sequencing project: providing services to taxonomists for standard genome sequencing and annotation.</title>
        <authorList>
            <consortium name="The Broad Institute Genomics Platform"/>
            <consortium name="The Broad Institute Genome Sequencing Center for Infectious Disease"/>
            <person name="Wu L."/>
            <person name="Ma J."/>
        </authorList>
    </citation>
    <scope>NUCLEOTIDE SEQUENCE [LARGE SCALE GENOMIC DNA]</scope>
    <source>
        <strain evidence="5">CGMCC 1.12989</strain>
    </source>
</reference>
<feature type="compositionally biased region" description="Basic and acidic residues" evidence="2">
    <location>
        <begin position="117"/>
        <end position="128"/>
    </location>
</feature>
<evidence type="ECO:0000259" key="3">
    <source>
        <dbReference type="SMART" id="SM00363"/>
    </source>
</evidence>
<evidence type="ECO:0000256" key="2">
    <source>
        <dbReference type="SAM" id="MobiDB-lite"/>
    </source>
</evidence>
<name>A0ABV8RMA8_9SPHN</name>
<feature type="region of interest" description="Disordered" evidence="2">
    <location>
        <begin position="107"/>
        <end position="128"/>
    </location>
</feature>
<dbReference type="InterPro" id="IPR002942">
    <property type="entry name" value="S4_RNA-bd"/>
</dbReference>
<dbReference type="RefSeq" id="WP_379537421.1">
    <property type="nucleotide sequence ID" value="NZ_JBHSDR010000003.1"/>
</dbReference>
<keyword evidence="1" id="KW-0694">RNA-binding</keyword>
<evidence type="ECO:0000313" key="4">
    <source>
        <dbReference type="EMBL" id="MFC4293944.1"/>
    </source>
</evidence>
<evidence type="ECO:0000256" key="1">
    <source>
        <dbReference type="PROSITE-ProRule" id="PRU00182"/>
    </source>
</evidence>
<dbReference type="EMBL" id="JBHSDR010000003">
    <property type="protein sequence ID" value="MFC4293944.1"/>
    <property type="molecule type" value="Genomic_DNA"/>
</dbReference>
<dbReference type="SMART" id="SM00363">
    <property type="entry name" value="S4"/>
    <property type="match status" value="1"/>
</dbReference>
<dbReference type="PROSITE" id="PS50889">
    <property type="entry name" value="S4"/>
    <property type="match status" value="1"/>
</dbReference>
<keyword evidence="5" id="KW-1185">Reference proteome</keyword>
<gene>
    <name evidence="4" type="ORF">ACFO0A_02600</name>
</gene>
<dbReference type="SUPFAM" id="SSF55174">
    <property type="entry name" value="Alpha-L RNA-binding motif"/>
    <property type="match status" value="1"/>
</dbReference>
<evidence type="ECO:0000313" key="5">
    <source>
        <dbReference type="Proteomes" id="UP001595828"/>
    </source>
</evidence>
<dbReference type="Gene3D" id="3.10.290.10">
    <property type="entry name" value="RNA-binding S4 domain"/>
    <property type="match status" value="1"/>
</dbReference>
<organism evidence="4 5">
    <name type="scientific">Novosphingobium tardum</name>
    <dbReference type="NCBI Taxonomy" id="1538021"/>
    <lineage>
        <taxon>Bacteria</taxon>
        <taxon>Pseudomonadati</taxon>
        <taxon>Pseudomonadota</taxon>
        <taxon>Alphaproteobacteria</taxon>
        <taxon>Sphingomonadales</taxon>
        <taxon>Sphingomonadaceae</taxon>
        <taxon>Novosphingobium</taxon>
    </lineage>
</organism>
<protein>
    <submittedName>
        <fullName evidence="4">RNA-binding S4 domain-containing protein</fullName>
    </submittedName>
</protein>
<feature type="domain" description="RNA-binding S4" evidence="3">
    <location>
        <begin position="8"/>
        <end position="74"/>
    </location>
</feature>
<proteinExistence type="predicted"/>
<dbReference type="Proteomes" id="UP001595828">
    <property type="component" value="Unassembled WGS sequence"/>
</dbReference>